<evidence type="ECO:0000256" key="5">
    <source>
        <dbReference type="ARBA" id="ARBA00023204"/>
    </source>
</evidence>
<dbReference type="Pfam" id="PF07499">
    <property type="entry name" value="RuvA_C"/>
    <property type="match status" value="1"/>
</dbReference>
<name>A0A084U4E2_MALIO</name>
<dbReference type="InterPro" id="IPR003583">
    <property type="entry name" value="Hlx-hairpin-Hlx_DNA-bd_motif"/>
</dbReference>
<dbReference type="GO" id="GO:0009378">
    <property type="term" value="F:four-way junction helicase activity"/>
    <property type="evidence" value="ECO:0007669"/>
    <property type="project" value="InterPro"/>
</dbReference>
<dbReference type="InterPro" id="IPR011114">
    <property type="entry name" value="RuvA_C"/>
</dbReference>
<keyword evidence="9" id="KW-1185">Reference proteome</keyword>
<keyword evidence="1 6" id="KW-0963">Cytoplasm</keyword>
<organism evidence="8 9">
    <name type="scientific">Malacoplasma iowae DK-CPA</name>
    <dbReference type="NCBI Taxonomy" id="1394179"/>
    <lineage>
        <taxon>Bacteria</taxon>
        <taxon>Bacillati</taxon>
        <taxon>Mycoplasmatota</taxon>
        <taxon>Mycoplasmoidales</taxon>
        <taxon>Mycoplasmoidaceae</taxon>
        <taxon>Malacoplasma</taxon>
    </lineage>
</organism>
<feature type="domain" description="Helix-hairpin-helix DNA-binding motif class 1" evidence="7">
    <location>
        <begin position="74"/>
        <end position="93"/>
    </location>
</feature>
<comment type="caution">
    <text evidence="8">The sequence shown here is derived from an EMBL/GenBank/DDBJ whole genome shotgun (WGS) entry which is preliminary data.</text>
</comment>
<gene>
    <name evidence="6 8" type="primary">ruvA</name>
    <name evidence="8" type="ORF">P271_690</name>
</gene>
<keyword evidence="5 6" id="KW-0234">DNA repair</keyword>
<keyword evidence="8" id="KW-0067">ATP-binding</keyword>
<dbReference type="InterPro" id="IPR013849">
    <property type="entry name" value="DNA_helicase_Holl-junc_RuvA_I"/>
</dbReference>
<dbReference type="GO" id="GO:0048476">
    <property type="term" value="C:Holliday junction resolvase complex"/>
    <property type="evidence" value="ECO:0007669"/>
    <property type="project" value="UniProtKB-UniRule"/>
</dbReference>
<dbReference type="SMART" id="SM00278">
    <property type="entry name" value="HhH1"/>
    <property type="match status" value="2"/>
</dbReference>
<dbReference type="GO" id="GO:0005737">
    <property type="term" value="C:cytoplasm"/>
    <property type="evidence" value="ECO:0007669"/>
    <property type="project" value="UniProtKB-SubCell"/>
</dbReference>
<keyword evidence="3 6" id="KW-0238">DNA-binding</keyword>
<comment type="similarity">
    <text evidence="6">Belongs to the RuvA family.</text>
</comment>
<evidence type="ECO:0000256" key="6">
    <source>
        <dbReference type="HAMAP-Rule" id="MF_00031"/>
    </source>
</evidence>
<comment type="caution">
    <text evidence="6">Lacks conserved residue(s) required for the propagation of feature annotation.</text>
</comment>
<dbReference type="HAMAP" id="MF_00031">
    <property type="entry name" value="DNA_HJ_migration_RuvA"/>
    <property type="match status" value="1"/>
</dbReference>
<dbReference type="GO" id="GO:0000400">
    <property type="term" value="F:four-way junction DNA binding"/>
    <property type="evidence" value="ECO:0007669"/>
    <property type="project" value="UniProtKB-UniRule"/>
</dbReference>
<dbReference type="EMBL" id="AWQU01000059">
    <property type="protein sequence ID" value="KFB07828.1"/>
    <property type="molecule type" value="Genomic_DNA"/>
</dbReference>
<evidence type="ECO:0000256" key="3">
    <source>
        <dbReference type="ARBA" id="ARBA00023125"/>
    </source>
</evidence>
<dbReference type="RefSeq" id="WP_051790222.1">
    <property type="nucleotide sequence ID" value="NZ_AWQU01000059.1"/>
</dbReference>
<accession>A0A084U4E2</accession>
<comment type="subunit">
    <text evidence="6">Homotetramer. Forms an RuvA(8)-RuvB(12)-Holliday junction (HJ) complex. HJ DNA is sandwiched between 2 RuvA tetramers; dsDNA enters through RuvA and exits via RuvB. An RuvB hexamer assembles on each DNA strand where it exits the tetramer. Each RuvB hexamer is contacted by two RuvA subunits (via domain III) on 2 adjacent RuvB subunits; this complex drives branch migration. In the full resolvosome a probable DNA-RuvA(4)-RuvB(12)-RuvC(2) complex forms which resolves the HJ.</text>
</comment>
<comment type="function">
    <text evidence="6">The RuvA-RuvB-RuvC complex processes Holliday junction (HJ) DNA during genetic recombination and DNA repair, while the RuvA-RuvB complex plays an important role in the rescue of blocked DNA replication forks via replication fork reversal (RFR). RuvA specifically binds to HJ cruciform DNA, conferring on it an open structure. The RuvB hexamer acts as an ATP-dependent pump, pulling dsDNA into and through the RuvAB complex. HJ branch migration allows RuvC to scan DNA until it finds its consensus sequence, where it cleaves and resolves the cruciform DNA.</text>
</comment>
<evidence type="ECO:0000259" key="7">
    <source>
        <dbReference type="SMART" id="SM00278"/>
    </source>
</evidence>
<feature type="domain" description="Helix-hairpin-helix DNA-binding motif class 1" evidence="7">
    <location>
        <begin position="108"/>
        <end position="127"/>
    </location>
</feature>
<dbReference type="GO" id="GO:0006281">
    <property type="term" value="P:DNA repair"/>
    <property type="evidence" value="ECO:0007669"/>
    <property type="project" value="UniProtKB-UniRule"/>
</dbReference>
<evidence type="ECO:0000256" key="4">
    <source>
        <dbReference type="ARBA" id="ARBA00023172"/>
    </source>
</evidence>
<evidence type="ECO:0000256" key="2">
    <source>
        <dbReference type="ARBA" id="ARBA00022763"/>
    </source>
</evidence>
<keyword evidence="8" id="KW-0547">Nucleotide-binding</keyword>
<dbReference type="AlphaFoldDB" id="A0A084U4E2"/>
<keyword evidence="8" id="KW-0347">Helicase</keyword>
<dbReference type="NCBIfam" id="TIGR00084">
    <property type="entry name" value="ruvA"/>
    <property type="match status" value="1"/>
</dbReference>
<evidence type="ECO:0000256" key="1">
    <source>
        <dbReference type="ARBA" id="ARBA00022490"/>
    </source>
</evidence>
<dbReference type="GO" id="GO:0005524">
    <property type="term" value="F:ATP binding"/>
    <property type="evidence" value="ECO:0007669"/>
    <property type="project" value="InterPro"/>
</dbReference>
<dbReference type="GO" id="GO:0009379">
    <property type="term" value="C:Holliday junction helicase complex"/>
    <property type="evidence" value="ECO:0007669"/>
    <property type="project" value="InterPro"/>
</dbReference>
<proteinExistence type="inferred from homology"/>
<dbReference type="CDD" id="cd14332">
    <property type="entry name" value="UBA_RuvA_C"/>
    <property type="match status" value="1"/>
</dbReference>
<comment type="subcellular location">
    <subcellularLocation>
        <location evidence="6">Cytoplasm</location>
    </subcellularLocation>
</comment>
<dbReference type="Gene3D" id="1.10.150.20">
    <property type="entry name" value="5' to 3' exonuclease, C-terminal subdomain"/>
    <property type="match status" value="1"/>
</dbReference>
<evidence type="ECO:0000313" key="9">
    <source>
        <dbReference type="Proteomes" id="UP000028523"/>
    </source>
</evidence>
<dbReference type="InterPro" id="IPR012340">
    <property type="entry name" value="NA-bd_OB-fold"/>
</dbReference>
<comment type="domain">
    <text evidence="6">Has three domains with a flexible linker between the domains II and III and assumes an 'L' shape. Domain III is highly mobile and contacts RuvB.</text>
</comment>
<keyword evidence="2 6" id="KW-0227">DNA damage</keyword>
<sequence>MEYINGKITYSNKNYIILETNSIGTKIFINDCINYELNQYYKIYIYQKVCQTNKGNFVSEYYGFKDPYEKIFFEQLININGIGPKTALNILKTNLDELKILIKTKEYKTLETLPGFNKKIAWQVINDISYKLNFEYKNETINENNNSTSVTKISDLVSALKALGYKKEEVEIALSEIPTKIENYRSLELSDLISETIKIIIGDDESNSAKAN</sequence>
<dbReference type="Pfam" id="PF14520">
    <property type="entry name" value="HHH_5"/>
    <property type="match status" value="1"/>
</dbReference>
<reference evidence="8 9" key="1">
    <citation type="journal article" date="2014" name="PLoS ONE">
        <title>Reduction of Hydrogen Peroxide Accumulation and Toxicity by a Catalase from Mycoplasma iowae.</title>
        <authorList>
            <person name="Pritchard R.E."/>
            <person name="Prassinos A.J."/>
            <person name="Osborne J.D."/>
            <person name="Raviv Z."/>
            <person name="Balish M.F."/>
        </authorList>
    </citation>
    <scope>NUCLEOTIDE SEQUENCE [LARGE SCALE GENOMIC DNA]</scope>
    <source>
        <strain evidence="8 9">DK-CPA</strain>
    </source>
</reference>
<dbReference type="Gene3D" id="2.40.50.140">
    <property type="entry name" value="Nucleic acid-binding proteins"/>
    <property type="match status" value="1"/>
</dbReference>
<dbReference type="GO" id="GO:0006310">
    <property type="term" value="P:DNA recombination"/>
    <property type="evidence" value="ECO:0007669"/>
    <property type="project" value="UniProtKB-UniRule"/>
</dbReference>
<keyword evidence="8" id="KW-0378">Hydrolase</keyword>
<dbReference type="InterPro" id="IPR010994">
    <property type="entry name" value="RuvA_2-like"/>
</dbReference>
<dbReference type="Proteomes" id="UP000028523">
    <property type="component" value="Unassembled WGS sequence"/>
</dbReference>
<protein>
    <recommendedName>
        <fullName evidence="6">Holliday junction branch migration complex subunit RuvA</fullName>
    </recommendedName>
</protein>
<dbReference type="InterPro" id="IPR000085">
    <property type="entry name" value="RuvA"/>
</dbReference>
<feature type="region of interest" description="Domain III" evidence="6">
    <location>
        <begin position="152"/>
        <end position="212"/>
    </location>
</feature>
<dbReference type="Pfam" id="PF01330">
    <property type="entry name" value="RuvA_N"/>
    <property type="match status" value="1"/>
</dbReference>
<keyword evidence="4 6" id="KW-0233">DNA recombination</keyword>
<evidence type="ECO:0000313" key="8">
    <source>
        <dbReference type="EMBL" id="KFB07828.1"/>
    </source>
</evidence>
<dbReference type="SUPFAM" id="SSF47781">
    <property type="entry name" value="RuvA domain 2-like"/>
    <property type="match status" value="1"/>
</dbReference>